<evidence type="ECO:0000259" key="1">
    <source>
        <dbReference type="Pfam" id="PF06276"/>
    </source>
</evidence>
<organism evidence="2 3">
    <name type="scientific">Ferirhizobium litorale</name>
    <dbReference type="NCBI Taxonomy" id="2927786"/>
    <lineage>
        <taxon>Bacteria</taxon>
        <taxon>Pseudomonadati</taxon>
        <taxon>Pseudomonadota</taxon>
        <taxon>Alphaproteobacteria</taxon>
        <taxon>Hyphomicrobiales</taxon>
        <taxon>Rhizobiaceae</taxon>
        <taxon>Ferirhizobium</taxon>
    </lineage>
</organism>
<dbReference type="EMBL" id="JALDYZ010000003">
    <property type="protein sequence ID" value="MDI7921874.1"/>
    <property type="molecule type" value="Genomic_DNA"/>
</dbReference>
<dbReference type="InterPro" id="IPR022770">
    <property type="entry name" value="IucA/IucC-like_C"/>
</dbReference>
<gene>
    <name evidence="2" type="primary">fhuF</name>
    <name evidence="2" type="ORF">MRS75_07205</name>
</gene>
<dbReference type="InterPro" id="IPR008090">
    <property type="entry name" value="Fe_iron_reduct"/>
</dbReference>
<keyword evidence="3" id="KW-1185">Reference proteome</keyword>
<proteinExistence type="predicted"/>
<protein>
    <submittedName>
        <fullName evidence="2">Siderophore-iron reductase FhuF</fullName>
    </submittedName>
</protein>
<name>A0AAE3QES5_9HYPH</name>
<evidence type="ECO:0000313" key="3">
    <source>
        <dbReference type="Proteomes" id="UP001161580"/>
    </source>
</evidence>
<evidence type="ECO:0000313" key="2">
    <source>
        <dbReference type="EMBL" id="MDI7921874.1"/>
    </source>
</evidence>
<dbReference type="AlphaFoldDB" id="A0AAE3QES5"/>
<sequence>MGVSTHQLQNDGERSSYLSPAFAGAHAWCNEKMALAANLADAVPLAEFFSSGALERALSTYAGTKQGCDLRVAASMWSLYYFSALAIPYILARTVEGQVLPIDFDAMTLSLAPDGLPSTFGVRDVGVLEDLGGGDVFSVVGPLVEKHLRQIVEQLRTRTGIAPRLAWNNAAVYIDYALRNSWTPTGNATVDQLVECPRIQDGVSNPFYGCLRFEQEDGQTVCRRKVCCLRYMIPGIPSCGSLCALPNQRMQ</sequence>
<accession>A0AAE3QES5</accession>
<dbReference type="RefSeq" id="WP_311786101.1">
    <property type="nucleotide sequence ID" value="NZ_JALDYY010000003.1"/>
</dbReference>
<dbReference type="GO" id="GO:0003824">
    <property type="term" value="F:catalytic activity"/>
    <property type="evidence" value="ECO:0007669"/>
    <property type="project" value="UniProtKB-ARBA"/>
</dbReference>
<comment type="caution">
    <text evidence="2">The sequence shown here is derived from an EMBL/GenBank/DDBJ whole genome shotgun (WGS) entry which is preliminary data.</text>
</comment>
<dbReference type="NCBIfam" id="TIGR03951">
    <property type="entry name" value="Fe_III_red_FhuF"/>
    <property type="match status" value="1"/>
</dbReference>
<feature type="domain" description="Aerobactin siderophore biosynthesis IucA/IucC-like C-terminal" evidence="1">
    <location>
        <begin position="75"/>
        <end position="219"/>
    </location>
</feature>
<reference evidence="2" key="1">
    <citation type="submission" date="2022-03" db="EMBL/GenBank/DDBJ databases">
        <title>Fererhizobium litorale gen. nov., sp. nov., isolated from sandy sediments of the Sea of Japan seashore.</title>
        <authorList>
            <person name="Romanenko L."/>
            <person name="Kurilenko V."/>
            <person name="Otstavnykh N."/>
            <person name="Svetashev V."/>
            <person name="Tekutyeva L."/>
            <person name="Isaeva M."/>
            <person name="Mikhailov V."/>
        </authorList>
    </citation>
    <scope>NUCLEOTIDE SEQUENCE</scope>
    <source>
        <strain evidence="2">KMM 9576</strain>
    </source>
</reference>
<dbReference type="Pfam" id="PF06276">
    <property type="entry name" value="FhuF"/>
    <property type="match status" value="1"/>
</dbReference>
<dbReference type="Proteomes" id="UP001161580">
    <property type="component" value="Unassembled WGS sequence"/>
</dbReference>